<evidence type="ECO:0000256" key="7">
    <source>
        <dbReference type="SAM" id="Phobius"/>
    </source>
</evidence>
<keyword evidence="5 7" id="KW-1133">Transmembrane helix</keyword>
<reference evidence="9 10" key="1">
    <citation type="submission" date="2014-07" db="EMBL/GenBank/DDBJ databases">
        <authorList>
            <person name="McCorrison J."/>
            <person name="Sanka R."/>
            <person name="Torralba M."/>
            <person name="Gillis M."/>
            <person name="Haft D.H."/>
            <person name="Methe B."/>
            <person name="Sutton G."/>
            <person name="Nelson K.E."/>
        </authorList>
    </citation>
    <scope>NUCLEOTIDE SEQUENCE [LARGE SCALE GENOMIC DNA]</scope>
    <source>
        <strain evidence="9 10">S7-1-13</strain>
    </source>
</reference>
<dbReference type="Proteomes" id="UP000029579">
    <property type="component" value="Unassembled WGS sequence"/>
</dbReference>
<keyword evidence="3" id="KW-1003">Cell membrane</keyword>
<evidence type="ECO:0000256" key="6">
    <source>
        <dbReference type="ARBA" id="ARBA00023136"/>
    </source>
</evidence>
<dbReference type="eggNOG" id="COG1459">
    <property type="taxonomic scope" value="Bacteria"/>
</dbReference>
<accession>A0A095X0F4</accession>
<dbReference type="GO" id="GO:0005886">
    <property type="term" value="C:plasma membrane"/>
    <property type="evidence" value="ECO:0007669"/>
    <property type="project" value="UniProtKB-SubCell"/>
</dbReference>
<keyword evidence="4 7" id="KW-0812">Transmembrane</keyword>
<comment type="similarity">
    <text evidence="2">Belongs to the GSP F family.</text>
</comment>
<gene>
    <name evidence="9" type="ORF">HMPREF1630_07055</name>
</gene>
<evidence type="ECO:0000256" key="3">
    <source>
        <dbReference type="ARBA" id="ARBA00022475"/>
    </source>
</evidence>
<feature type="transmembrane region" description="Helical" evidence="7">
    <location>
        <begin position="130"/>
        <end position="152"/>
    </location>
</feature>
<feature type="domain" description="Type II secretion system protein GspF" evidence="8">
    <location>
        <begin position="239"/>
        <end position="355"/>
    </location>
</feature>
<dbReference type="PANTHER" id="PTHR30012">
    <property type="entry name" value="GENERAL SECRETION PATHWAY PROTEIN"/>
    <property type="match status" value="1"/>
</dbReference>
<dbReference type="OrthoDB" id="9805682at2"/>
<keyword evidence="6 7" id="KW-0472">Membrane</keyword>
<evidence type="ECO:0000256" key="5">
    <source>
        <dbReference type="ARBA" id="ARBA00022989"/>
    </source>
</evidence>
<dbReference type="PRINTS" id="PR00812">
    <property type="entry name" value="BCTERIALGSPF"/>
</dbReference>
<dbReference type="Gene3D" id="1.20.81.30">
    <property type="entry name" value="Type II secretion system (T2SS), domain F"/>
    <property type="match status" value="2"/>
</dbReference>
<evidence type="ECO:0000256" key="4">
    <source>
        <dbReference type="ARBA" id="ARBA00022692"/>
    </source>
</evidence>
<dbReference type="AlphaFoldDB" id="A0A095X0F4"/>
<feature type="transmembrane region" description="Helical" evidence="7">
    <location>
        <begin position="172"/>
        <end position="201"/>
    </location>
</feature>
<organism evidence="9 10">
    <name type="scientific">Anaerococcus lactolyticus S7-1-13</name>
    <dbReference type="NCBI Taxonomy" id="1284686"/>
    <lineage>
        <taxon>Bacteria</taxon>
        <taxon>Bacillati</taxon>
        <taxon>Bacillota</taxon>
        <taxon>Tissierellia</taxon>
        <taxon>Tissierellales</taxon>
        <taxon>Peptoniphilaceae</taxon>
        <taxon>Anaerococcus</taxon>
    </lineage>
</organism>
<comment type="subcellular location">
    <subcellularLocation>
        <location evidence="1">Cell membrane</location>
        <topology evidence="1">Multi-pass membrane protein</topology>
    </subcellularLocation>
</comment>
<dbReference type="Pfam" id="PF00482">
    <property type="entry name" value="T2SSF"/>
    <property type="match status" value="2"/>
</dbReference>
<feature type="domain" description="Type II secretion system protein GspF" evidence="8">
    <location>
        <begin position="30"/>
        <end position="153"/>
    </location>
</feature>
<evidence type="ECO:0000313" key="10">
    <source>
        <dbReference type="Proteomes" id="UP000029579"/>
    </source>
</evidence>
<proteinExistence type="inferred from homology"/>
<comment type="caution">
    <text evidence="9">The sequence shown here is derived from an EMBL/GenBank/DDBJ whole genome shotgun (WGS) entry which is preliminary data.</text>
</comment>
<dbReference type="PANTHER" id="PTHR30012:SF0">
    <property type="entry name" value="TYPE II SECRETION SYSTEM PROTEIN F-RELATED"/>
    <property type="match status" value="1"/>
</dbReference>
<dbReference type="InterPro" id="IPR042094">
    <property type="entry name" value="T2SS_GspF_sf"/>
</dbReference>
<feature type="transmembrane region" description="Helical" evidence="7">
    <location>
        <begin position="336"/>
        <end position="357"/>
    </location>
</feature>
<sequence>MNRDYYNRIVSILKKDIGPKKIDSRTMSLFLKQLSLLLNSGISLYDSLNIINQQGTDKKVIKAISLVIAGLKKGLDPYESFCLANEYFSPLVLAFIKTGTKTGYLGKILRDLSDFIFEESKNKSTVKQAMTYPILVLVVSILVIIALIKFVMPSFIEIFDESEMILPLPTRILLFVSSFFSENYILILLFIFLLALIYLFLRTDYKKRVEIDRYIFRLWPLRDLNRLRVEYQLTSIYYILRRGDIDTINSFDILAESFKNTYVKETLKGIKYMVNKGESLSSAFRKAEIFSPLLISMVDIGTETSSLDESMKKANEYFANEYIFKIKKLAGLAEPVLIIIMGLLVAFVVFSVSIPMFDSINGLRGG</sequence>
<evidence type="ECO:0000256" key="1">
    <source>
        <dbReference type="ARBA" id="ARBA00004651"/>
    </source>
</evidence>
<dbReference type="EMBL" id="JRMW01000038">
    <property type="protein sequence ID" value="KGF03555.1"/>
    <property type="molecule type" value="Genomic_DNA"/>
</dbReference>
<dbReference type="InterPro" id="IPR003004">
    <property type="entry name" value="GspF/PilC"/>
</dbReference>
<evidence type="ECO:0000256" key="2">
    <source>
        <dbReference type="ARBA" id="ARBA00005745"/>
    </source>
</evidence>
<name>A0A095X0F4_9FIRM</name>
<dbReference type="InterPro" id="IPR018076">
    <property type="entry name" value="T2SS_GspF_dom"/>
</dbReference>
<evidence type="ECO:0000313" key="9">
    <source>
        <dbReference type="EMBL" id="KGF03555.1"/>
    </source>
</evidence>
<evidence type="ECO:0000259" key="8">
    <source>
        <dbReference type="Pfam" id="PF00482"/>
    </source>
</evidence>
<protein>
    <submittedName>
        <fullName evidence="9">Type II secretion system protein</fullName>
    </submittedName>
</protein>